<comment type="caution">
    <text evidence="3">The sequence shown here is derived from an EMBL/GenBank/DDBJ whole genome shotgun (WGS) entry which is preliminary data.</text>
</comment>
<dbReference type="AlphaFoldDB" id="A0A3N2AR87"/>
<keyword evidence="2" id="KW-1133">Transmembrane helix</keyword>
<accession>A0A3N2AR87</accession>
<dbReference type="Proteomes" id="UP000275456">
    <property type="component" value="Unassembled WGS sequence"/>
</dbReference>
<gene>
    <name evidence="3" type="ORF">EDD26_0781</name>
</gene>
<evidence type="ECO:0000256" key="1">
    <source>
        <dbReference type="SAM" id="MobiDB-lite"/>
    </source>
</evidence>
<feature type="transmembrane region" description="Helical" evidence="2">
    <location>
        <begin position="302"/>
        <end position="331"/>
    </location>
</feature>
<evidence type="ECO:0000313" key="3">
    <source>
        <dbReference type="EMBL" id="ROR65415.1"/>
    </source>
</evidence>
<name>A0A3N2AR87_9MICO</name>
<evidence type="ECO:0000256" key="2">
    <source>
        <dbReference type="SAM" id="Phobius"/>
    </source>
</evidence>
<proteinExistence type="predicted"/>
<feature type="compositionally biased region" description="Basic and acidic residues" evidence="1">
    <location>
        <begin position="1"/>
        <end position="18"/>
    </location>
</feature>
<feature type="transmembrane region" description="Helical" evidence="2">
    <location>
        <begin position="262"/>
        <end position="282"/>
    </location>
</feature>
<feature type="region of interest" description="Disordered" evidence="1">
    <location>
        <begin position="1"/>
        <end position="60"/>
    </location>
</feature>
<keyword evidence="4" id="KW-1185">Reference proteome</keyword>
<organism evidence="3 4">
    <name type="scientific">Agrococcus jenensis</name>
    <dbReference type="NCBI Taxonomy" id="46353"/>
    <lineage>
        <taxon>Bacteria</taxon>
        <taxon>Bacillati</taxon>
        <taxon>Actinomycetota</taxon>
        <taxon>Actinomycetes</taxon>
        <taxon>Micrococcales</taxon>
        <taxon>Microbacteriaceae</taxon>
        <taxon>Agrococcus</taxon>
    </lineage>
</organism>
<feature type="transmembrane region" description="Helical" evidence="2">
    <location>
        <begin position="202"/>
        <end position="234"/>
    </location>
</feature>
<evidence type="ECO:0000313" key="4">
    <source>
        <dbReference type="Proteomes" id="UP000275456"/>
    </source>
</evidence>
<keyword evidence="2" id="KW-0472">Membrane</keyword>
<protein>
    <submittedName>
        <fullName evidence="3">Uncharacterized protein</fullName>
    </submittedName>
</protein>
<sequence>MPRRAGCDDVRVDQEPRASVDPAAPPPPGTDTPVPSDATERAAAAGRVRRREAPAAPAADRLVPAKAIETRAEERARLRRERLLLQPPVGAQGVANPAAGFAPSGAMLPPGLMPAVADSMPQRLAPQQQTAGHPQGVAPHGANPYLAPAYAAGPYVAGPYGAGPYAAGPYVPGPYAPPGYGPYPQLVLVPPRIRWTTRQRSAALLSSWVGQTLMALATHLLTAFFLIVGFAFLLHASGDEVSDFEADSFTTVVSLWSTPERIGATVVIGLLVGGGLLALGWLAQALWSKSAGLAKPHRSTWLAWLCTTATTGFIGVMVWPMALMGGLFFILGASSASLTTGTMWTTLFALLGIAIVLTGGVGLLFGWLFLSTARPRVDFAALAEQEEAAARARDEAELARVELRGEPSR</sequence>
<reference evidence="3 4" key="1">
    <citation type="submission" date="2018-11" db="EMBL/GenBank/DDBJ databases">
        <title>Sequencing the genomes of 1000 actinobacteria strains.</title>
        <authorList>
            <person name="Klenk H.-P."/>
        </authorList>
    </citation>
    <scope>NUCLEOTIDE SEQUENCE [LARGE SCALE GENOMIC DNA]</scope>
    <source>
        <strain evidence="3 4">DSM 9580</strain>
    </source>
</reference>
<dbReference type="EMBL" id="RKHJ01000001">
    <property type="protein sequence ID" value="ROR65415.1"/>
    <property type="molecule type" value="Genomic_DNA"/>
</dbReference>
<feature type="compositionally biased region" description="Low complexity" evidence="1">
    <location>
        <begin position="31"/>
        <end position="46"/>
    </location>
</feature>
<feature type="transmembrane region" description="Helical" evidence="2">
    <location>
        <begin position="343"/>
        <end position="370"/>
    </location>
</feature>
<keyword evidence="2" id="KW-0812">Transmembrane</keyword>